<comment type="catalytic activity">
    <reaction evidence="15">
        <text>[GlcNAc-(1-&gt;4)-Mur2Ac(oyl-L-Ala-gamma-D-Glu-L-Lys-D-Ala-D-Ala)](n)-di-trans,octa-cis-undecaprenyl diphosphate + beta-D-GlcNAc-(1-&gt;4)-Mur2Ac(oyl-L-Ala-gamma-D-Glu-L-Lys-D-Ala-D-Ala)-di-trans,octa-cis-undecaprenyl diphosphate = [GlcNAc-(1-&gt;4)-Mur2Ac(oyl-L-Ala-gamma-D-Glu-L-Lys-D-Ala-D-Ala)](n+1)-di-trans,octa-cis-undecaprenyl diphosphate + di-trans,octa-cis-undecaprenyl diphosphate + H(+)</text>
        <dbReference type="Rhea" id="RHEA:23708"/>
        <dbReference type="Rhea" id="RHEA-COMP:9602"/>
        <dbReference type="Rhea" id="RHEA-COMP:9603"/>
        <dbReference type="ChEBI" id="CHEBI:15378"/>
        <dbReference type="ChEBI" id="CHEBI:58405"/>
        <dbReference type="ChEBI" id="CHEBI:60033"/>
        <dbReference type="ChEBI" id="CHEBI:78435"/>
        <dbReference type="EC" id="2.4.99.28"/>
    </reaction>
</comment>
<feature type="non-terminal residue" evidence="18">
    <location>
        <position position="287"/>
    </location>
</feature>
<evidence type="ECO:0000256" key="8">
    <source>
        <dbReference type="ARBA" id="ARBA00022801"/>
    </source>
</evidence>
<evidence type="ECO:0000256" key="16">
    <source>
        <dbReference type="SAM" id="Phobius"/>
    </source>
</evidence>
<accession>A0A6J4IDK9</accession>
<keyword evidence="16" id="KW-0812">Transmembrane</keyword>
<comment type="catalytic activity">
    <reaction evidence="14">
        <text>Preferential cleavage: (Ac)2-L-Lys-D-Ala-|-D-Ala. Also transpeptidation of peptidyl-alanyl moieties that are N-acyl substituents of D-alanine.</text>
        <dbReference type="EC" id="3.4.16.4"/>
    </reaction>
</comment>
<keyword evidence="13" id="KW-0961">Cell wall biogenesis/degradation</keyword>
<dbReference type="AlphaFoldDB" id="A0A6J4IDK9"/>
<evidence type="ECO:0000256" key="4">
    <source>
        <dbReference type="ARBA" id="ARBA00022475"/>
    </source>
</evidence>
<dbReference type="PANTHER" id="PTHR32282:SF11">
    <property type="entry name" value="PENICILLIN-BINDING PROTEIN 1B"/>
    <property type="match status" value="1"/>
</dbReference>
<keyword evidence="4" id="KW-1003">Cell membrane</keyword>
<dbReference type="InterPro" id="IPR036950">
    <property type="entry name" value="PBP_transglycosylase"/>
</dbReference>
<evidence type="ECO:0000256" key="9">
    <source>
        <dbReference type="ARBA" id="ARBA00022960"/>
    </source>
</evidence>
<comment type="subcellular location">
    <subcellularLocation>
        <location evidence="1">Cell membrane</location>
    </subcellularLocation>
</comment>
<dbReference type="InterPro" id="IPR001264">
    <property type="entry name" value="Glyco_trans_51"/>
</dbReference>
<keyword evidence="6 18" id="KW-0328">Glycosyltransferase</keyword>
<keyword evidence="12" id="KW-0511">Multifunctional enzyme</keyword>
<evidence type="ECO:0000259" key="17">
    <source>
        <dbReference type="Pfam" id="PF00912"/>
    </source>
</evidence>
<evidence type="ECO:0000256" key="2">
    <source>
        <dbReference type="ARBA" id="ARBA00007090"/>
    </source>
</evidence>
<keyword evidence="5" id="KW-0645">Protease</keyword>
<dbReference type="EC" id="3.4.-.-" evidence="18"/>
<protein>
    <submittedName>
        <fullName evidence="18">Multimodular transpeptidase-transglycosylase</fullName>
        <ecNumber evidence="18">2.4.1.129</ecNumber>
        <ecNumber evidence="18">3.4.-.-</ecNumber>
    </submittedName>
</protein>
<evidence type="ECO:0000256" key="11">
    <source>
        <dbReference type="ARBA" id="ARBA00023136"/>
    </source>
</evidence>
<feature type="transmembrane region" description="Helical" evidence="16">
    <location>
        <begin position="21"/>
        <end position="40"/>
    </location>
</feature>
<name>A0A6J4IDK9_9CHLR</name>
<keyword evidence="16" id="KW-1133">Transmembrane helix</keyword>
<organism evidence="18">
    <name type="scientific">uncultured Chloroflexia bacterium</name>
    <dbReference type="NCBI Taxonomy" id="1672391"/>
    <lineage>
        <taxon>Bacteria</taxon>
        <taxon>Bacillati</taxon>
        <taxon>Chloroflexota</taxon>
        <taxon>Chloroflexia</taxon>
        <taxon>environmental samples</taxon>
    </lineage>
</organism>
<dbReference type="GO" id="GO:0030288">
    <property type="term" value="C:outer membrane-bounded periplasmic space"/>
    <property type="evidence" value="ECO:0007669"/>
    <property type="project" value="TreeGrafter"/>
</dbReference>
<keyword evidence="8 18" id="KW-0378">Hydrolase</keyword>
<dbReference type="InterPro" id="IPR050396">
    <property type="entry name" value="Glycosyltr_51/Transpeptidase"/>
</dbReference>
<evidence type="ECO:0000256" key="3">
    <source>
        <dbReference type="ARBA" id="ARBA00007739"/>
    </source>
</evidence>
<dbReference type="GO" id="GO:0071555">
    <property type="term" value="P:cell wall organization"/>
    <property type="evidence" value="ECO:0007669"/>
    <property type="project" value="UniProtKB-KW"/>
</dbReference>
<keyword evidence="5" id="KW-0121">Carboxypeptidase</keyword>
<evidence type="ECO:0000256" key="5">
    <source>
        <dbReference type="ARBA" id="ARBA00022645"/>
    </source>
</evidence>
<keyword evidence="9" id="KW-0133">Cell shape</keyword>
<sequence>MRYYRSLFQWIGLGFLRVCELGVVCLVVAAIVGGGLYLQYSRDLPDPAVLGTHRPFETTRIYARDGTTLLYELFDGGQRTVIPLSDIPWALKAATVAVEDARFFSNPGFDLRGIVRAFYLNREGEVVSGGSTITQQLVRAVLFSPEERSEQSYRRKIREAILAFQLSREYSKEQILAMYLNEVYYGNMAYGIEAAAQSYFGHSAQTLDLAEASLLAGLPQSPTVLNPLNDPVAAKERQKIVLDQMVKEEYIDEAQARAAYAQTIPLRTARVDIRYPHWVFYVRDLLE</sequence>
<dbReference type="InterPro" id="IPR023346">
    <property type="entry name" value="Lysozyme-like_dom_sf"/>
</dbReference>
<dbReference type="GO" id="GO:0005886">
    <property type="term" value="C:plasma membrane"/>
    <property type="evidence" value="ECO:0007669"/>
    <property type="project" value="UniProtKB-SubCell"/>
</dbReference>
<gene>
    <name evidence="18" type="ORF">AVDCRST_MAG93-1587</name>
</gene>
<dbReference type="Pfam" id="PF00912">
    <property type="entry name" value="Transgly"/>
    <property type="match status" value="1"/>
</dbReference>
<evidence type="ECO:0000256" key="7">
    <source>
        <dbReference type="ARBA" id="ARBA00022679"/>
    </source>
</evidence>
<keyword evidence="11 16" id="KW-0472">Membrane</keyword>
<reference evidence="18" key="1">
    <citation type="submission" date="2020-02" db="EMBL/GenBank/DDBJ databases">
        <authorList>
            <person name="Meier V. D."/>
        </authorList>
    </citation>
    <scope>NUCLEOTIDE SEQUENCE</scope>
    <source>
        <strain evidence="18">AVDCRST_MAG93</strain>
    </source>
</reference>
<dbReference type="SUPFAM" id="SSF53955">
    <property type="entry name" value="Lysozyme-like"/>
    <property type="match status" value="1"/>
</dbReference>
<evidence type="ECO:0000256" key="10">
    <source>
        <dbReference type="ARBA" id="ARBA00022984"/>
    </source>
</evidence>
<evidence type="ECO:0000256" key="13">
    <source>
        <dbReference type="ARBA" id="ARBA00023316"/>
    </source>
</evidence>
<dbReference type="GO" id="GO:0008360">
    <property type="term" value="P:regulation of cell shape"/>
    <property type="evidence" value="ECO:0007669"/>
    <property type="project" value="UniProtKB-KW"/>
</dbReference>
<evidence type="ECO:0000313" key="18">
    <source>
        <dbReference type="EMBL" id="CAA9247357.1"/>
    </source>
</evidence>
<dbReference type="EC" id="2.4.1.129" evidence="18"/>
<keyword evidence="7 18" id="KW-0808">Transferase</keyword>
<dbReference type="FunFam" id="1.10.3810.10:FF:000001">
    <property type="entry name" value="Penicillin-binding protein 1A"/>
    <property type="match status" value="1"/>
</dbReference>
<evidence type="ECO:0000256" key="1">
    <source>
        <dbReference type="ARBA" id="ARBA00004236"/>
    </source>
</evidence>
<comment type="similarity">
    <text evidence="2">In the C-terminal section; belongs to the transpeptidase family.</text>
</comment>
<dbReference type="EMBL" id="CADCTR010000536">
    <property type="protein sequence ID" value="CAA9247357.1"/>
    <property type="molecule type" value="Genomic_DNA"/>
</dbReference>
<evidence type="ECO:0000256" key="15">
    <source>
        <dbReference type="ARBA" id="ARBA00049902"/>
    </source>
</evidence>
<dbReference type="Gene3D" id="1.10.3810.10">
    <property type="entry name" value="Biosynthetic peptidoglycan transglycosylase-like"/>
    <property type="match status" value="1"/>
</dbReference>
<evidence type="ECO:0000256" key="12">
    <source>
        <dbReference type="ARBA" id="ARBA00023268"/>
    </source>
</evidence>
<dbReference type="GO" id="GO:0009002">
    <property type="term" value="F:serine-type D-Ala-D-Ala carboxypeptidase activity"/>
    <property type="evidence" value="ECO:0007669"/>
    <property type="project" value="UniProtKB-EC"/>
</dbReference>
<dbReference type="PANTHER" id="PTHR32282">
    <property type="entry name" value="BINDING PROTEIN TRANSPEPTIDASE, PUTATIVE-RELATED"/>
    <property type="match status" value="1"/>
</dbReference>
<dbReference type="GO" id="GO:0009252">
    <property type="term" value="P:peptidoglycan biosynthetic process"/>
    <property type="evidence" value="ECO:0007669"/>
    <property type="project" value="UniProtKB-KW"/>
</dbReference>
<dbReference type="GO" id="GO:0008955">
    <property type="term" value="F:peptidoglycan glycosyltransferase activity"/>
    <property type="evidence" value="ECO:0007669"/>
    <property type="project" value="UniProtKB-EC"/>
</dbReference>
<comment type="similarity">
    <text evidence="3">In the N-terminal section; belongs to the glycosyltransferase 51 family.</text>
</comment>
<keyword evidence="10" id="KW-0573">Peptidoglycan synthesis</keyword>
<evidence type="ECO:0000256" key="6">
    <source>
        <dbReference type="ARBA" id="ARBA00022676"/>
    </source>
</evidence>
<feature type="domain" description="Glycosyl transferase family 51" evidence="17">
    <location>
        <begin position="76"/>
        <end position="245"/>
    </location>
</feature>
<evidence type="ECO:0000256" key="14">
    <source>
        <dbReference type="ARBA" id="ARBA00034000"/>
    </source>
</evidence>
<proteinExistence type="inferred from homology"/>